<reference evidence="4" key="1">
    <citation type="submission" date="2016-06" db="UniProtKB">
        <authorList>
            <consortium name="WormBaseParasite"/>
        </authorList>
    </citation>
    <scope>IDENTIFICATION</scope>
</reference>
<organism evidence="4">
    <name type="scientific">Schistosoma curassoni</name>
    <dbReference type="NCBI Taxonomy" id="6186"/>
    <lineage>
        <taxon>Eukaryota</taxon>
        <taxon>Metazoa</taxon>
        <taxon>Spiralia</taxon>
        <taxon>Lophotrochozoa</taxon>
        <taxon>Platyhelminthes</taxon>
        <taxon>Trematoda</taxon>
        <taxon>Digenea</taxon>
        <taxon>Strigeidida</taxon>
        <taxon>Schistosomatoidea</taxon>
        <taxon>Schistosomatidae</taxon>
        <taxon>Schistosoma</taxon>
    </lineage>
</organism>
<protein>
    <submittedName>
        <fullName evidence="2 4">Uncharacterized protein</fullName>
    </submittedName>
</protein>
<evidence type="ECO:0000256" key="1">
    <source>
        <dbReference type="SAM" id="MobiDB-lite"/>
    </source>
</evidence>
<dbReference type="AlphaFoldDB" id="A0A183L074"/>
<dbReference type="Proteomes" id="UP000279833">
    <property type="component" value="Unassembled WGS sequence"/>
</dbReference>
<sequence length="163" mass="18550">MDAGEISSTDASGPPDSTGQMLSSRLRQLHSIQASSSKVSKINLETQICELESQLNAEKQKSEENVSWNDKFSTETPILECICEVLKSMQKSYTIFAFLKRSVSQYATTQINSFGIILILMFELITTSLRNRRTERSINDTIMRPSRYISRSFCFPTLDLFDR</sequence>
<dbReference type="EMBL" id="UZAK01044925">
    <property type="protein sequence ID" value="VDP73174.1"/>
    <property type="molecule type" value="Genomic_DNA"/>
</dbReference>
<proteinExistence type="predicted"/>
<dbReference type="WBParaSite" id="SCUD_0002072501-mRNA-1">
    <property type="protein sequence ID" value="SCUD_0002072501-mRNA-1"/>
    <property type="gene ID" value="SCUD_0002072501"/>
</dbReference>
<evidence type="ECO:0000313" key="2">
    <source>
        <dbReference type="EMBL" id="VDP73174.1"/>
    </source>
</evidence>
<gene>
    <name evidence="2" type="ORF">SCUD_LOCUS20722</name>
</gene>
<dbReference type="STRING" id="6186.A0A183L074"/>
<evidence type="ECO:0000313" key="4">
    <source>
        <dbReference type="WBParaSite" id="SCUD_0002072501-mRNA-1"/>
    </source>
</evidence>
<evidence type="ECO:0000313" key="3">
    <source>
        <dbReference type="Proteomes" id="UP000279833"/>
    </source>
</evidence>
<accession>A0A183L074</accession>
<name>A0A183L074_9TREM</name>
<reference evidence="2 3" key="2">
    <citation type="submission" date="2018-11" db="EMBL/GenBank/DDBJ databases">
        <authorList>
            <consortium name="Pathogen Informatics"/>
        </authorList>
    </citation>
    <scope>NUCLEOTIDE SEQUENCE [LARGE SCALE GENOMIC DNA]</scope>
    <source>
        <strain evidence="2">Dakar</strain>
        <strain evidence="3">Dakar, Senegal</strain>
    </source>
</reference>
<feature type="region of interest" description="Disordered" evidence="1">
    <location>
        <begin position="1"/>
        <end position="22"/>
    </location>
</feature>
<keyword evidence="3" id="KW-1185">Reference proteome</keyword>